<keyword evidence="2" id="KW-1185">Reference proteome</keyword>
<dbReference type="EMBL" id="CM034388">
    <property type="protein sequence ID" value="KAJ0183300.1"/>
    <property type="molecule type" value="Genomic_DNA"/>
</dbReference>
<dbReference type="Proteomes" id="UP000824533">
    <property type="component" value="Linkage Group LG02"/>
</dbReference>
<sequence length="76" mass="8526">MKQLYYFAVFAILVLIISEISAAALNDGGDTFEENINVFAAKIKQVVKAAHNAYQFLKNIKNIFQQGESDPVPFMQ</sequence>
<proteinExistence type="predicted"/>
<comment type="caution">
    <text evidence="1">The sequence shown here is derived from an EMBL/GenBank/DDBJ whole genome shotgun (WGS) entry which is preliminary data.</text>
</comment>
<evidence type="ECO:0000313" key="2">
    <source>
        <dbReference type="Proteomes" id="UP000824533"/>
    </source>
</evidence>
<accession>A0ACC1DHB8</accession>
<name>A0ACC1DHB8_9NEOP</name>
<reference evidence="1 2" key="1">
    <citation type="journal article" date="2021" name="Front. Genet.">
        <title>Chromosome-Level Genome Assembly Reveals Significant Gene Expansion in the Toll and IMD Signaling Pathways of Dendrolimus kikuchii.</title>
        <authorList>
            <person name="Zhou J."/>
            <person name="Wu P."/>
            <person name="Xiong Z."/>
            <person name="Liu N."/>
            <person name="Zhao N."/>
            <person name="Ji M."/>
            <person name="Qiu Y."/>
            <person name="Yang B."/>
        </authorList>
    </citation>
    <scope>NUCLEOTIDE SEQUENCE [LARGE SCALE GENOMIC DNA]</scope>
    <source>
        <strain evidence="1">Ann1</strain>
    </source>
</reference>
<gene>
    <name evidence="1" type="ORF">K1T71_001276</name>
</gene>
<protein>
    <submittedName>
        <fullName evidence="1">Uncharacterized protein</fullName>
    </submittedName>
</protein>
<evidence type="ECO:0000313" key="1">
    <source>
        <dbReference type="EMBL" id="KAJ0183300.1"/>
    </source>
</evidence>
<organism evidence="1 2">
    <name type="scientific">Dendrolimus kikuchii</name>
    <dbReference type="NCBI Taxonomy" id="765133"/>
    <lineage>
        <taxon>Eukaryota</taxon>
        <taxon>Metazoa</taxon>
        <taxon>Ecdysozoa</taxon>
        <taxon>Arthropoda</taxon>
        <taxon>Hexapoda</taxon>
        <taxon>Insecta</taxon>
        <taxon>Pterygota</taxon>
        <taxon>Neoptera</taxon>
        <taxon>Endopterygota</taxon>
        <taxon>Lepidoptera</taxon>
        <taxon>Glossata</taxon>
        <taxon>Ditrysia</taxon>
        <taxon>Bombycoidea</taxon>
        <taxon>Lasiocampidae</taxon>
        <taxon>Dendrolimus</taxon>
    </lineage>
</organism>